<evidence type="ECO:0000256" key="6">
    <source>
        <dbReference type="ARBA" id="ARBA00018816"/>
    </source>
</evidence>
<keyword evidence="14" id="KW-0325">Glycoprotein</keyword>
<dbReference type="GO" id="GO:0070403">
    <property type="term" value="F:NAD+ binding"/>
    <property type="evidence" value="ECO:0007669"/>
    <property type="project" value="InterPro"/>
</dbReference>
<evidence type="ECO:0000256" key="13">
    <source>
        <dbReference type="ARBA" id="ARBA00023136"/>
    </source>
</evidence>
<dbReference type="Proteomes" id="UP001055219">
    <property type="component" value="Unassembled WGS sequence"/>
</dbReference>
<sequence>MTVLVTGGAGFLGHHLVKLLLEEGKEVVVFDNLWTGSAKNVRHFEQHLGFTFVHCDIRERLPDVGHVEQIYHLACPASPDRFEESPVEILETCFQGTKNIFDLGVKCGARVLIASTSETYGDPLTSPQSEQYRGNVNCFGPRSCYDEGKRIAESLAYAYHHKHGLQVRVARIFNAYGPHMQLHDGRAVPNFISSAMEGHSIVVYGDGNSTRCFQYALDCVEGLHRLMNSDHDLPVNIGSDVEMPIGLIADMVARVVAEKMGHADCVDVTFLPQREDDPTQRQPDIGLAKRVLGWAPKIELEEGLDRTVNWFLAEKVVASGSRRAVGGAITPGRL</sequence>
<evidence type="ECO:0000256" key="15">
    <source>
        <dbReference type="ARBA" id="ARBA00023239"/>
    </source>
</evidence>
<comment type="pathway">
    <text evidence="3">Nucleotide-sugar biosynthesis; UDP-alpha-D-xylose biosynthesis; UDP-alpha-D-xylose from UDP-alpha-D-glucuronate: step 1/1.</text>
</comment>
<gene>
    <name evidence="19" type="ORF">J7T54_005316</name>
</gene>
<keyword evidence="15" id="KW-0456">Lyase</keyword>
<evidence type="ECO:0000256" key="8">
    <source>
        <dbReference type="ARBA" id="ARBA00022793"/>
    </source>
</evidence>
<dbReference type="RefSeq" id="XP_051362461.1">
    <property type="nucleotide sequence ID" value="XM_051506262.1"/>
</dbReference>
<dbReference type="AlphaFoldDB" id="A0A9P9Y1Y8"/>
<evidence type="ECO:0000256" key="10">
    <source>
        <dbReference type="ARBA" id="ARBA00022989"/>
    </source>
</evidence>
<evidence type="ECO:0000256" key="1">
    <source>
        <dbReference type="ARBA" id="ARBA00001911"/>
    </source>
</evidence>
<feature type="domain" description="NAD(P)-binding" evidence="18">
    <location>
        <begin position="4"/>
        <end position="306"/>
    </location>
</feature>
<accession>A0A9P9Y1Y8</accession>
<evidence type="ECO:0000259" key="18">
    <source>
        <dbReference type="Pfam" id="PF16363"/>
    </source>
</evidence>
<comment type="catalytic activity">
    <reaction evidence="17">
        <text>UDP-alpha-D-glucuronate + H(+) = UDP-alpha-D-xylose + CO2</text>
        <dbReference type="Rhea" id="RHEA:23916"/>
        <dbReference type="ChEBI" id="CHEBI:15378"/>
        <dbReference type="ChEBI" id="CHEBI:16526"/>
        <dbReference type="ChEBI" id="CHEBI:57632"/>
        <dbReference type="ChEBI" id="CHEBI:58052"/>
        <dbReference type="EC" id="4.1.1.35"/>
    </reaction>
    <physiologicalReaction direction="left-to-right" evidence="17">
        <dbReference type="Rhea" id="RHEA:23917"/>
    </physiologicalReaction>
</comment>
<keyword evidence="12" id="KW-0333">Golgi apparatus</keyword>
<comment type="caution">
    <text evidence="19">The sequence shown here is derived from an EMBL/GenBank/DDBJ whole genome shotgun (WGS) entry which is preliminary data.</text>
</comment>
<keyword evidence="20" id="KW-1185">Reference proteome</keyword>
<evidence type="ECO:0000256" key="16">
    <source>
        <dbReference type="ARBA" id="ARBA00031585"/>
    </source>
</evidence>
<dbReference type="PANTHER" id="PTHR43078:SF6">
    <property type="entry name" value="UDP-GLUCURONIC ACID DECARBOXYLASE 1"/>
    <property type="match status" value="1"/>
</dbReference>
<comment type="cofactor">
    <cofactor evidence="1">
        <name>NAD(+)</name>
        <dbReference type="ChEBI" id="CHEBI:57540"/>
    </cofactor>
</comment>
<evidence type="ECO:0000256" key="12">
    <source>
        <dbReference type="ARBA" id="ARBA00023034"/>
    </source>
</evidence>
<organism evidence="19 20">
    <name type="scientific">Emericellopsis cladophorae</name>
    <dbReference type="NCBI Taxonomy" id="2686198"/>
    <lineage>
        <taxon>Eukaryota</taxon>
        <taxon>Fungi</taxon>
        <taxon>Dikarya</taxon>
        <taxon>Ascomycota</taxon>
        <taxon>Pezizomycotina</taxon>
        <taxon>Sordariomycetes</taxon>
        <taxon>Hypocreomycetidae</taxon>
        <taxon>Hypocreales</taxon>
        <taxon>Bionectriaceae</taxon>
        <taxon>Emericellopsis</taxon>
    </lineage>
</organism>
<reference evidence="19" key="2">
    <citation type="submission" date="2022-07" db="EMBL/GenBank/DDBJ databases">
        <authorList>
            <person name="Goncalves M.F.M."/>
            <person name="Hilario S."/>
            <person name="Van De Peer Y."/>
            <person name="Esteves A.C."/>
            <person name="Alves A."/>
        </authorList>
    </citation>
    <scope>NUCLEOTIDE SEQUENCE</scope>
    <source>
        <strain evidence="19">MUM 19.33</strain>
    </source>
</reference>
<dbReference type="GO" id="GO:0048040">
    <property type="term" value="F:UDP-glucuronate decarboxylase activity"/>
    <property type="evidence" value="ECO:0007669"/>
    <property type="project" value="UniProtKB-EC"/>
</dbReference>
<protein>
    <recommendedName>
        <fullName evidence="6">UDP-glucuronic acid decarboxylase 1</fullName>
        <ecNumber evidence="5">4.1.1.35</ecNumber>
    </recommendedName>
    <alternativeName>
        <fullName evidence="16">UDP-glucuronate decarboxylase 1</fullName>
    </alternativeName>
</protein>
<keyword evidence="13" id="KW-0472">Membrane</keyword>
<dbReference type="GO" id="GO:0042732">
    <property type="term" value="P:D-xylose metabolic process"/>
    <property type="evidence" value="ECO:0007669"/>
    <property type="project" value="InterPro"/>
</dbReference>
<keyword evidence="7" id="KW-0812">Transmembrane</keyword>
<dbReference type="SUPFAM" id="SSF51735">
    <property type="entry name" value="NAD(P)-binding Rossmann-fold domains"/>
    <property type="match status" value="1"/>
</dbReference>
<evidence type="ECO:0000256" key="11">
    <source>
        <dbReference type="ARBA" id="ARBA00023027"/>
    </source>
</evidence>
<dbReference type="GO" id="GO:0032580">
    <property type="term" value="C:Golgi cisterna membrane"/>
    <property type="evidence" value="ECO:0007669"/>
    <property type="project" value="UniProtKB-SubCell"/>
</dbReference>
<keyword evidence="11" id="KW-0520">NAD</keyword>
<dbReference type="Pfam" id="PF16363">
    <property type="entry name" value="GDP_Man_Dehyd"/>
    <property type="match status" value="1"/>
</dbReference>
<evidence type="ECO:0000256" key="17">
    <source>
        <dbReference type="ARBA" id="ARBA00049410"/>
    </source>
</evidence>
<evidence type="ECO:0000256" key="9">
    <source>
        <dbReference type="ARBA" id="ARBA00022968"/>
    </source>
</evidence>
<name>A0A9P9Y1Y8_9HYPO</name>
<evidence type="ECO:0000256" key="4">
    <source>
        <dbReference type="ARBA" id="ARBA00007505"/>
    </source>
</evidence>
<comment type="similarity">
    <text evidence="4">Belongs to the NAD(P)-dependent epimerase/dehydratase family. UDP-glucuronic acid decarboxylase subfamily.</text>
</comment>
<dbReference type="EC" id="4.1.1.35" evidence="5"/>
<dbReference type="InterPro" id="IPR036291">
    <property type="entry name" value="NAD(P)-bd_dom_sf"/>
</dbReference>
<evidence type="ECO:0000313" key="20">
    <source>
        <dbReference type="Proteomes" id="UP001055219"/>
    </source>
</evidence>
<dbReference type="GeneID" id="75831801"/>
<evidence type="ECO:0000256" key="7">
    <source>
        <dbReference type="ARBA" id="ARBA00022692"/>
    </source>
</evidence>
<dbReference type="PANTHER" id="PTHR43078">
    <property type="entry name" value="UDP-GLUCURONIC ACID DECARBOXYLASE-RELATED"/>
    <property type="match status" value="1"/>
</dbReference>
<evidence type="ECO:0000256" key="2">
    <source>
        <dbReference type="ARBA" id="ARBA00004447"/>
    </source>
</evidence>
<evidence type="ECO:0000256" key="3">
    <source>
        <dbReference type="ARBA" id="ARBA00005100"/>
    </source>
</evidence>
<keyword evidence="10" id="KW-1133">Transmembrane helix</keyword>
<dbReference type="FunFam" id="3.40.50.720:FF:000065">
    <property type="entry name" value="UDP-glucuronic acid decarboxylase 1"/>
    <property type="match status" value="1"/>
</dbReference>
<dbReference type="EMBL" id="JAGIXG020000020">
    <property type="protein sequence ID" value="KAI6781605.1"/>
    <property type="molecule type" value="Genomic_DNA"/>
</dbReference>
<evidence type="ECO:0000313" key="19">
    <source>
        <dbReference type="EMBL" id="KAI6781605.1"/>
    </source>
</evidence>
<evidence type="ECO:0000256" key="14">
    <source>
        <dbReference type="ARBA" id="ARBA00023180"/>
    </source>
</evidence>
<keyword evidence="8" id="KW-0210">Decarboxylase</keyword>
<dbReference type="OrthoDB" id="331544at2759"/>
<dbReference type="InterPro" id="IPR044516">
    <property type="entry name" value="UXS-like"/>
</dbReference>
<dbReference type="Gene3D" id="3.40.50.720">
    <property type="entry name" value="NAD(P)-binding Rossmann-like Domain"/>
    <property type="match status" value="1"/>
</dbReference>
<proteinExistence type="inferred from homology"/>
<dbReference type="InterPro" id="IPR016040">
    <property type="entry name" value="NAD(P)-bd_dom"/>
</dbReference>
<keyword evidence="9" id="KW-0735">Signal-anchor</keyword>
<comment type="subcellular location">
    <subcellularLocation>
        <location evidence="2">Golgi apparatus</location>
        <location evidence="2">Golgi stack membrane</location>
        <topology evidence="2">Single-pass type II membrane protein</topology>
    </subcellularLocation>
</comment>
<evidence type="ECO:0000256" key="5">
    <source>
        <dbReference type="ARBA" id="ARBA00012290"/>
    </source>
</evidence>
<reference evidence="19" key="1">
    <citation type="journal article" date="2021" name="J Fungi (Basel)">
        <title>Genomic and Metabolomic Analyses of the Marine Fungus Emericellopsis cladophorae: Insights into Saltwater Adaptability Mechanisms and Its Biosynthetic Potential.</title>
        <authorList>
            <person name="Goncalves M.F.M."/>
            <person name="Hilario S."/>
            <person name="Van de Peer Y."/>
            <person name="Esteves A.C."/>
            <person name="Alves A."/>
        </authorList>
    </citation>
    <scope>NUCLEOTIDE SEQUENCE</scope>
    <source>
        <strain evidence="19">MUM 19.33</strain>
    </source>
</reference>